<dbReference type="EC" id="1.8.4.11" evidence="2"/>
<accession>A0A9N8E426</accession>
<dbReference type="PANTHER" id="PTHR42799:SF2">
    <property type="entry name" value="MITOCHONDRIAL PEPTIDE METHIONINE SULFOXIDE REDUCTASE"/>
    <property type="match status" value="1"/>
</dbReference>
<comment type="similarity">
    <text evidence="1">Belongs to the MsrA Met sulfoxide reductase family.</text>
</comment>
<evidence type="ECO:0000256" key="2">
    <source>
        <dbReference type="ARBA" id="ARBA00012502"/>
    </source>
</evidence>
<dbReference type="GO" id="GO:0005737">
    <property type="term" value="C:cytoplasm"/>
    <property type="evidence" value="ECO:0007669"/>
    <property type="project" value="TreeGrafter"/>
</dbReference>
<comment type="caution">
    <text evidence="9">The sequence shown here is derived from an EMBL/GenBank/DDBJ whole genome shotgun (WGS) entry which is preliminary data.</text>
</comment>
<dbReference type="InterPro" id="IPR036509">
    <property type="entry name" value="Met_Sox_Rdtase_MsrA_sf"/>
</dbReference>
<evidence type="ECO:0000256" key="5">
    <source>
        <dbReference type="ARBA" id="ARBA00030643"/>
    </source>
</evidence>
<protein>
    <recommendedName>
        <fullName evidence="2">peptide-methionine (S)-S-oxide reductase</fullName>
        <ecNumber evidence="2">1.8.4.11</ecNumber>
    </recommendedName>
    <alternativeName>
        <fullName evidence="5">Peptide-methionine (S)-S-oxide reductase</fullName>
    </alternativeName>
    <alternativeName>
        <fullName evidence="4">Protein-methionine-S-oxide reductase</fullName>
    </alternativeName>
</protein>
<dbReference type="InterPro" id="IPR050162">
    <property type="entry name" value="MsrA_MetSO_reductase"/>
</dbReference>
<evidence type="ECO:0000256" key="7">
    <source>
        <dbReference type="ARBA" id="ARBA00048782"/>
    </source>
</evidence>
<reference evidence="9" key="1">
    <citation type="submission" date="2020-06" db="EMBL/GenBank/DDBJ databases">
        <authorList>
            <consortium name="Plant Systems Biology data submission"/>
        </authorList>
    </citation>
    <scope>NUCLEOTIDE SEQUENCE</scope>
    <source>
        <strain evidence="9">D6</strain>
    </source>
</reference>
<dbReference type="HAMAP" id="MF_01401">
    <property type="entry name" value="MsrA"/>
    <property type="match status" value="1"/>
</dbReference>
<dbReference type="Gene3D" id="3.30.1060.10">
    <property type="entry name" value="Peptide methionine sulphoxide reductase MsrA"/>
    <property type="match status" value="1"/>
</dbReference>
<dbReference type="AlphaFoldDB" id="A0A9N8E426"/>
<comment type="catalytic activity">
    <reaction evidence="7">
        <text>[thioredoxin]-disulfide + L-methionine + H2O = L-methionine (S)-S-oxide + [thioredoxin]-dithiol</text>
        <dbReference type="Rhea" id="RHEA:19993"/>
        <dbReference type="Rhea" id="RHEA-COMP:10698"/>
        <dbReference type="Rhea" id="RHEA-COMP:10700"/>
        <dbReference type="ChEBI" id="CHEBI:15377"/>
        <dbReference type="ChEBI" id="CHEBI:29950"/>
        <dbReference type="ChEBI" id="CHEBI:50058"/>
        <dbReference type="ChEBI" id="CHEBI:57844"/>
        <dbReference type="ChEBI" id="CHEBI:58772"/>
        <dbReference type="EC" id="1.8.4.11"/>
    </reaction>
</comment>
<dbReference type="GO" id="GO:0034599">
    <property type="term" value="P:cellular response to oxidative stress"/>
    <property type="evidence" value="ECO:0007669"/>
    <property type="project" value="TreeGrafter"/>
</dbReference>
<evidence type="ECO:0000256" key="3">
    <source>
        <dbReference type="ARBA" id="ARBA00023002"/>
    </source>
</evidence>
<dbReference type="EMBL" id="CAICTM010000597">
    <property type="protein sequence ID" value="CAB9513549.1"/>
    <property type="molecule type" value="Genomic_DNA"/>
</dbReference>
<dbReference type="Pfam" id="PF01625">
    <property type="entry name" value="PMSR"/>
    <property type="match status" value="1"/>
</dbReference>
<sequence length="184" mass="20806">MSMSTNLALGAGCYWGTEKYIVKDFQKRFPNSIASASVGFMSPHDTAKANPSYREVCSGTTGHVEVLNVELNDPAAHYEELIKFFFMFHDPTTLNRQGNDAGTQYASAIFCSDDQQLKIANKVKAELQSLIDAKKVTSYSSPKVETGVVPYTVFYPAHEEHQQYLEKNPSGYCNHRYRFREWPN</sequence>
<dbReference type="OrthoDB" id="77405at2759"/>
<dbReference type="Proteomes" id="UP001153069">
    <property type="component" value="Unassembled WGS sequence"/>
</dbReference>
<evidence type="ECO:0000259" key="8">
    <source>
        <dbReference type="Pfam" id="PF01625"/>
    </source>
</evidence>
<evidence type="ECO:0000313" key="9">
    <source>
        <dbReference type="EMBL" id="CAB9513549.1"/>
    </source>
</evidence>
<dbReference type="GO" id="GO:0008113">
    <property type="term" value="F:peptide-methionine (S)-S-oxide reductase activity"/>
    <property type="evidence" value="ECO:0007669"/>
    <property type="project" value="UniProtKB-EC"/>
</dbReference>
<keyword evidence="3" id="KW-0560">Oxidoreductase</keyword>
<keyword evidence="10" id="KW-1185">Reference proteome</keyword>
<dbReference type="NCBIfam" id="TIGR00401">
    <property type="entry name" value="msrA"/>
    <property type="match status" value="1"/>
</dbReference>
<evidence type="ECO:0000313" key="10">
    <source>
        <dbReference type="Proteomes" id="UP001153069"/>
    </source>
</evidence>
<feature type="domain" description="Peptide methionine sulphoxide reductase MsrA" evidence="8">
    <location>
        <begin position="8"/>
        <end position="174"/>
    </location>
</feature>
<dbReference type="PANTHER" id="PTHR42799">
    <property type="entry name" value="MITOCHONDRIAL PEPTIDE METHIONINE SULFOXIDE REDUCTASE"/>
    <property type="match status" value="1"/>
</dbReference>
<proteinExistence type="inferred from homology"/>
<evidence type="ECO:0000256" key="1">
    <source>
        <dbReference type="ARBA" id="ARBA00005591"/>
    </source>
</evidence>
<dbReference type="SUPFAM" id="SSF55068">
    <property type="entry name" value="Peptide methionine sulfoxide reductase"/>
    <property type="match status" value="1"/>
</dbReference>
<organism evidence="9 10">
    <name type="scientific">Seminavis robusta</name>
    <dbReference type="NCBI Taxonomy" id="568900"/>
    <lineage>
        <taxon>Eukaryota</taxon>
        <taxon>Sar</taxon>
        <taxon>Stramenopiles</taxon>
        <taxon>Ochrophyta</taxon>
        <taxon>Bacillariophyta</taxon>
        <taxon>Bacillariophyceae</taxon>
        <taxon>Bacillariophycidae</taxon>
        <taxon>Naviculales</taxon>
        <taxon>Naviculaceae</taxon>
        <taxon>Seminavis</taxon>
    </lineage>
</organism>
<evidence type="ECO:0000256" key="4">
    <source>
        <dbReference type="ARBA" id="ARBA00030273"/>
    </source>
</evidence>
<dbReference type="InterPro" id="IPR002569">
    <property type="entry name" value="Met_Sox_Rdtase_MsrA_dom"/>
</dbReference>
<evidence type="ECO:0000256" key="6">
    <source>
        <dbReference type="ARBA" id="ARBA00047806"/>
    </source>
</evidence>
<name>A0A9N8E426_9STRA</name>
<comment type="catalytic activity">
    <reaction evidence="6">
        <text>L-methionyl-[protein] + [thioredoxin]-disulfide + H2O = L-methionyl-(S)-S-oxide-[protein] + [thioredoxin]-dithiol</text>
        <dbReference type="Rhea" id="RHEA:14217"/>
        <dbReference type="Rhea" id="RHEA-COMP:10698"/>
        <dbReference type="Rhea" id="RHEA-COMP:10700"/>
        <dbReference type="Rhea" id="RHEA-COMP:12313"/>
        <dbReference type="Rhea" id="RHEA-COMP:12315"/>
        <dbReference type="ChEBI" id="CHEBI:15377"/>
        <dbReference type="ChEBI" id="CHEBI:16044"/>
        <dbReference type="ChEBI" id="CHEBI:29950"/>
        <dbReference type="ChEBI" id="CHEBI:44120"/>
        <dbReference type="ChEBI" id="CHEBI:50058"/>
        <dbReference type="EC" id="1.8.4.11"/>
    </reaction>
</comment>
<gene>
    <name evidence="9" type="ORF">SEMRO_598_G173100.1</name>
</gene>